<keyword evidence="3" id="KW-1185">Reference proteome</keyword>
<gene>
    <name evidence="1" type="ORF">OVN521_LOCUS49756</name>
    <name evidence="2" type="ORF">OVN521_LOCUS51406</name>
</gene>
<accession>A0A821KYC1</accession>
<evidence type="ECO:0000313" key="1">
    <source>
        <dbReference type="EMBL" id="CAF4739532.1"/>
    </source>
</evidence>
<dbReference type="Proteomes" id="UP000663866">
    <property type="component" value="Unassembled WGS sequence"/>
</dbReference>
<evidence type="ECO:0000313" key="2">
    <source>
        <dbReference type="EMBL" id="CAF4787850.1"/>
    </source>
</evidence>
<dbReference type="EMBL" id="CAJOBG010110747">
    <property type="protein sequence ID" value="CAF4739532.1"/>
    <property type="molecule type" value="Genomic_DNA"/>
</dbReference>
<evidence type="ECO:0000313" key="3">
    <source>
        <dbReference type="Proteomes" id="UP000663866"/>
    </source>
</evidence>
<comment type="caution">
    <text evidence="1">The sequence shown here is derived from an EMBL/GenBank/DDBJ whole genome shotgun (WGS) entry which is preliminary data.</text>
</comment>
<feature type="non-terminal residue" evidence="1">
    <location>
        <position position="1"/>
    </location>
</feature>
<name>A0A821KYC1_9BILA</name>
<dbReference type="EMBL" id="CAJOBG010123683">
    <property type="protein sequence ID" value="CAF4787850.1"/>
    <property type="molecule type" value="Genomic_DNA"/>
</dbReference>
<reference evidence="1" key="1">
    <citation type="submission" date="2021-02" db="EMBL/GenBank/DDBJ databases">
        <authorList>
            <person name="Nowell W R."/>
        </authorList>
    </citation>
    <scope>NUCLEOTIDE SEQUENCE</scope>
</reference>
<dbReference type="AlphaFoldDB" id="A0A821KYC1"/>
<proteinExistence type="predicted"/>
<protein>
    <submittedName>
        <fullName evidence="1">Uncharacterized protein</fullName>
    </submittedName>
</protein>
<sequence>MDTMSVTQRDFQPLDVTTLPRIRLVPMKATLSMNDKQLPMENVS</sequence>
<organism evidence="1 3">
    <name type="scientific">Rotaria magnacalcarata</name>
    <dbReference type="NCBI Taxonomy" id="392030"/>
    <lineage>
        <taxon>Eukaryota</taxon>
        <taxon>Metazoa</taxon>
        <taxon>Spiralia</taxon>
        <taxon>Gnathifera</taxon>
        <taxon>Rotifera</taxon>
        <taxon>Eurotatoria</taxon>
        <taxon>Bdelloidea</taxon>
        <taxon>Philodinida</taxon>
        <taxon>Philodinidae</taxon>
        <taxon>Rotaria</taxon>
    </lineage>
</organism>